<organism evidence="1 2">
    <name type="scientific">Comamonas testosteroni</name>
    <name type="common">Pseudomonas testosteroni</name>
    <dbReference type="NCBI Taxonomy" id="285"/>
    <lineage>
        <taxon>Bacteria</taxon>
        <taxon>Pseudomonadati</taxon>
        <taxon>Pseudomonadota</taxon>
        <taxon>Betaproteobacteria</taxon>
        <taxon>Burkholderiales</taxon>
        <taxon>Comamonadaceae</taxon>
        <taxon>Comamonas</taxon>
    </lineage>
</organism>
<reference evidence="1 2" key="1">
    <citation type="submission" date="2018-08" db="EMBL/GenBank/DDBJ databases">
        <title>Comamonas testosteroni strain SWCO2.</title>
        <authorList>
            <person name="Jiang N."/>
            <person name="Zhang X.Z."/>
        </authorList>
    </citation>
    <scope>NUCLEOTIDE SEQUENCE [LARGE SCALE GENOMIC DNA]</scope>
    <source>
        <strain evidence="1 2">SWCO2</strain>
    </source>
</reference>
<keyword evidence="2" id="KW-1185">Reference proteome</keyword>
<accession>A0A373FLV0</accession>
<comment type="caution">
    <text evidence="1">The sequence shown here is derived from an EMBL/GenBank/DDBJ whole genome shotgun (WGS) entry which is preliminary data.</text>
</comment>
<protein>
    <submittedName>
        <fullName evidence="1">Uncharacterized protein</fullName>
    </submittedName>
</protein>
<gene>
    <name evidence="1" type="ORF">DZC30_10810</name>
</gene>
<proteinExistence type="predicted"/>
<evidence type="ECO:0000313" key="2">
    <source>
        <dbReference type="Proteomes" id="UP000261948"/>
    </source>
</evidence>
<dbReference type="EMBL" id="QURR01000011">
    <property type="protein sequence ID" value="RGE45123.1"/>
    <property type="molecule type" value="Genomic_DNA"/>
</dbReference>
<sequence>MSNDKVLPEWLARDYAPPHCDAWDEDLAAFTVLPRQHPRTGQLLPSQSECEDWPLGIVTADGRWILRPQEGAILAQAVGGHLHVQFPEEEAGAGRPSGLMDLQGQWLIPPSAGYKDLLSITPHVVQVKSAQAGEGNELRSFPSMELLHTRIIDASWWPGDQTLRADRGQDFREQALVMDAHGKTLFDSPFDSPYERVNEFDPKTGLSVAAIRVPFVESDGSPSSRALEGVIHISGTVIIPCEYELIERSFLSSPPRVHPGGKLLAFTPQLQPRVYSSDGKLLSAPDLYASRSQLKLKKGELLTLMEQGPEAEIAMFSIKDFSITPTGQTWREYLQRKR</sequence>
<dbReference type="Proteomes" id="UP000261948">
    <property type="component" value="Unassembled WGS sequence"/>
</dbReference>
<dbReference type="AlphaFoldDB" id="A0A373FLV0"/>
<evidence type="ECO:0000313" key="1">
    <source>
        <dbReference type="EMBL" id="RGE45123.1"/>
    </source>
</evidence>
<name>A0A373FLV0_COMTE</name>
<dbReference type="OrthoDB" id="8707937at2"/>